<reference evidence="2 3" key="1">
    <citation type="journal article" date="2010" name="Stand. Genomic Sci.">
        <title>Complete genome sequence of Vulcanisaeta distributa type strain (IC-017).</title>
        <authorList>
            <person name="Mavromatis K."/>
            <person name="Sikorski J."/>
            <person name="Pabst E."/>
            <person name="Teshima H."/>
            <person name="Lapidus A."/>
            <person name="Lucas S."/>
            <person name="Nolan M."/>
            <person name="Glavina Del Rio T."/>
            <person name="Cheng J.F."/>
            <person name="Bruce D."/>
            <person name="Goodwin L."/>
            <person name="Pitluck S."/>
            <person name="Liolios K."/>
            <person name="Ivanova N."/>
            <person name="Mikhailova N."/>
            <person name="Pati A."/>
            <person name="Chen A."/>
            <person name="Palaniappan K."/>
            <person name="Land M."/>
            <person name="Hauser L."/>
            <person name="Chang Y.J."/>
            <person name="Jeffries C.D."/>
            <person name="Rohde M."/>
            <person name="Spring S."/>
            <person name="Goker M."/>
            <person name="Wirth R."/>
            <person name="Woyke T."/>
            <person name="Bristow J."/>
            <person name="Eisen J.A."/>
            <person name="Markowitz V."/>
            <person name="Hugenholtz P."/>
            <person name="Klenk H.P."/>
            <person name="Kyrpides N.C."/>
        </authorList>
    </citation>
    <scope>NUCLEOTIDE SEQUENCE [LARGE SCALE GENOMIC DNA]</scope>
    <source>
        <strain evidence="3">DSM 14429 / JCM 11212 / NBRC 100878 / IC-017</strain>
    </source>
</reference>
<evidence type="ECO:0000313" key="3">
    <source>
        <dbReference type="Proteomes" id="UP000006681"/>
    </source>
</evidence>
<gene>
    <name evidence="2" type="ordered locus">Vdis_1777</name>
</gene>
<name>E1QUN2_VULDI</name>
<dbReference type="STRING" id="572478.Vdis_1777"/>
<dbReference type="OrthoDB" id="27360at2157"/>
<organism evidence="2 3">
    <name type="scientific">Vulcanisaeta distributa (strain DSM 14429 / JCM 11212 / NBRC 100878 / IC-017)</name>
    <dbReference type="NCBI Taxonomy" id="572478"/>
    <lineage>
        <taxon>Archaea</taxon>
        <taxon>Thermoproteota</taxon>
        <taxon>Thermoprotei</taxon>
        <taxon>Thermoproteales</taxon>
        <taxon>Thermoproteaceae</taxon>
        <taxon>Vulcanisaeta</taxon>
    </lineage>
</organism>
<keyword evidence="1" id="KW-1133">Transmembrane helix</keyword>
<dbReference type="HOGENOM" id="CLU_421901_0_0_2"/>
<dbReference type="RefSeq" id="WP_013336876.1">
    <property type="nucleotide sequence ID" value="NC_014537.1"/>
</dbReference>
<dbReference type="KEGG" id="vdi:Vdis_1777"/>
<dbReference type="GeneID" id="9752720"/>
<feature type="transmembrane region" description="Helical" evidence="1">
    <location>
        <begin position="620"/>
        <end position="640"/>
    </location>
</feature>
<keyword evidence="3" id="KW-1185">Reference proteome</keyword>
<dbReference type="eggNOG" id="arCOG02487">
    <property type="taxonomic scope" value="Archaea"/>
</dbReference>
<evidence type="ECO:0000256" key="1">
    <source>
        <dbReference type="SAM" id="Phobius"/>
    </source>
</evidence>
<reference evidence="3" key="2">
    <citation type="journal article" date="2010" name="Stand. Genomic Sci.">
        <title>Complete genome sequence of Vulcanisaeta distributa type strain (IC-017T).</title>
        <authorList>
            <person name="Mavromatis K."/>
            <person name="Sikorski J."/>
            <person name="Pabst E."/>
            <person name="Teshima H."/>
            <person name="Lapidus A."/>
            <person name="Lucas S."/>
            <person name="Nolan M."/>
            <person name="Glavina Del Rio T."/>
            <person name="Cheng J."/>
            <person name="Bruce D."/>
            <person name="Goodwin L."/>
            <person name="Pitluck S."/>
            <person name="Liolios K."/>
            <person name="Ivanova N."/>
            <person name="Mikhailova N."/>
            <person name="Pati A."/>
            <person name="Chen A."/>
            <person name="Palaniappan K."/>
            <person name="Land M."/>
            <person name="Hauser L."/>
            <person name="Chang Y."/>
            <person name="Jeffries C."/>
            <person name="Rohde M."/>
            <person name="Spring S."/>
            <person name="Goker M."/>
            <person name="Wirth R."/>
            <person name="Woyke T."/>
            <person name="Bristow J."/>
            <person name="Eisen J."/>
            <person name="Markowitz V."/>
            <person name="Hugenholtz P."/>
            <person name="Klenk H."/>
            <person name="Kyrpides N."/>
        </authorList>
    </citation>
    <scope>NUCLEOTIDE SEQUENCE [LARGE SCALE GENOMIC DNA]</scope>
    <source>
        <strain evidence="3">DSM 14429 / JCM 11212 / NBRC 100878 / IC-017</strain>
    </source>
</reference>
<accession>E1QUN2</accession>
<sequence>MVILALIIHVILTLLGVDPPTPFTVTGITWYYGSYTEPLSNYTHIYTGANISSTITVDINDNAPIPINVSYTLSIKNYTVQGSWTLQPGKNSFNITVPALAEGSYNASLLLSSVGYSLNYYFMVFSVVPGIVINTTTTRLYSGVSQVITLNVTNNTPIPISSALIVMIGTGVVISNSMITTKPPTSENITVIPGPYSLGTASITFRISYTDAGGYTWNENETLTFTIVPTPVHLTLSAQSTVNYGNYMPITINAITPVGPLQYQQLSIYVDNNYVASVTTNSNGIAQYSLFIDYDVGYHILTVEFTNTTYFQEALVNYTFIVLPGTVYIIAYVNSTNITYGSAVNIYVKLSPPISGGTLTIGYEVNGLASTIGSYTPVNGTVQATWIPPQAGTYLITIYYTNPPNYLPSSTNLTITVSKAPCSLSIIINGTPEVLHGLIIQSQMKPVIINAQLNILIMSNLSSTSGIMYINASGIGTYVFTPKMPGKYSIIVSWPGNINYQGCRATYVLNIMKAPLTLYVNGSGSLIAAGGYEIFSIGVVTNIPISYVNGNLTIVIRSGNKTVSTYDVPITGYFMKASIPFPEPGVYEVLIQYPGNDYVNASVYGPYYVTVIPGFLGIPWYMLLAYLAPIVLGASIGMIINQRLRQVRQ</sequence>
<protein>
    <recommendedName>
        <fullName evidence="4">Bacterial Ig-like domain-containing protein</fullName>
    </recommendedName>
</protein>
<proteinExistence type="predicted"/>
<keyword evidence="1" id="KW-0472">Membrane</keyword>
<dbReference type="Proteomes" id="UP000006681">
    <property type="component" value="Chromosome"/>
</dbReference>
<evidence type="ECO:0008006" key="4">
    <source>
        <dbReference type="Google" id="ProtNLM"/>
    </source>
</evidence>
<dbReference type="AlphaFoldDB" id="E1QUN2"/>
<evidence type="ECO:0000313" key="2">
    <source>
        <dbReference type="EMBL" id="ADN51151.1"/>
    </source>
</evidence>
<keyword evidence="1" id="KW-0812">Transmembrane</keyword>
<dbReference type="EMBL" id="CP002100">
    <property type="protein sequence ID" value="ADN51151.1"/>
    <property type="molecule type" value="Genomic_DNA"/>
</dbReference>